<protein>
    <submittedName>
        <fullName evidence="1">Uncharacterized protein</fullName>
    </submittedName>
</protein>
<reference evidence="2" key="1">
    <citation type="journal article" date="2022" name="Mol. Ecol. Resour.">
        <title>The genomes of chicory, endive, great burdock and yacon provide insights into Asteraceae palaeo-polyploidization history and plant inulin production.</title>
        <authorList>
            <person name="Fan W."/>
            <person name="Wang S."/>
            <person name="Wang H."/>
            <person name="Wang A."/>
            <person name="Jiang F."/>
            <person name="Liu H."/>
            <person name="Zhao H."/>
            <person name="Xu D."/>
            <person name="Zhang Y."/>
        </authorList>
    </citation>
    <scope>NUCLEOTIDE SEQUENCE [LARGE SCALE GENOMIC DNA]</scope>
    <source>
        <strain evidence="2">cv. Niubang</strain>
    </source>
</reference>
<sequence length="137" mass="15263">MASQTALIKSKNVNFDITASQLTPNNNLVLVDFSKNKPYPHLQNVVDFLKGSSIAYALKIALPSSKITLQQFWYTAEKRQITTKQGNKVTAISFQTQHGVATITATALRTVLRFPSKGDGFEDLTTDEEVIRFLDLK</sequence>
<proteinExistence type="predicted"/>
<comment type="caution">
    <text evidence="1">The sequence shown here is derived from an EMBL/GenBank/DDBJ whole genome shotgun (WGS) entry which is preliminary data.</text>
</comment>
<accession>A0ACB8ZXA5</accession>
<gene>
    <name evidence="1" type="ORF">L6452_27792</name>
</gene>
<reference evidence="1 2" key="2">
    <citation type="journal article" date="2022" name="Mol. Ecol. Resour.">
        <title>The genomes of chicory, endive, great burdock and yacon provide insights into Asteraceae paleo-polyploidization history and plant inulin production.</title>
        <authorList>
            <person name="Fan W."/>
            <person name="Wang S."/>
            <person name="Wang H."/>
            <person name="Wang A."/>
            <person name="Jiang F."/>
            <person name="Liu H."/>
            <person name="Zhao H."/>
            <person name="Xu D."/>
            <person name="Zhang Y."/>
        </authorList>
    </citation>
    <scope>NUCLEOTIDE SEQUENCE [LARGE SCALE GENOMIC DNA]</scope>
    <source>
        <strain evidence="2">cv. Niubang</strain>
    </source>
</reference>
<keyword evidence="2" id="KW-1185">Reference proteome</keyword>
<dbReference type="Proteomes" id="UP001055879">
    <property type="component" value="Linkage Group LG09"/>
</dbReference>
<organism evidence="1 2">
    <name type="scientific">Arctium lappa</name>
    <name type="common">Greater burdock</name>
    <name type="synonym">Lappa major</name>
    <dbReference type="NCBI Taxonomy" id="4217"/>
    <lineage>
        <taxon>Eukaryota</taxon>
        <taxon>Viridiplantae</taxon>
        <taxon>Streptophyta</taxon>
        <taxon>Embryophyta</taxon>
        <taxon>Tracheophyta</taxon>
        <taxon>Spermatophyta</taxon>
        <taxon>Magnoliopsida</taxon>
        <taxon>eudicotyledons</taxon>
        <taxon>Gunneridae</taxon>
        <taxon>Pentapetalae</taxon>
        <taxon>asterids</taxon>
        <taxon>campanulids</taxon>
        <taxon>Asterales</taxon>
        <taxon>Asteraceae</taxon>
        <taxon>Carduoideae</taxon>
        <taxon>Cardueae</taxon>
        <taxon>Arctiinae</taxon>
        <taxon>Arctium</taxon>
    </lineage>
</organism>
<evidence type="ECO:0000313" key="1">
    <source>
        <dbReference type="EMBL" id="KAI3702106.1"/>
    </source>
</evidence>
<name>A0ACB8ZXA5_ARCLA</name>
<dbReference type="EMBL" id="CM042055">
    <property type="protein sequence ID" value="KAI3702106.1"/>
    <property type="molecule type" value="Genomic_DNA"/>
</dbReference>
<evidence type="ECO:0000313" key="2">
    <source>
        <dbReference type="Proteomes" id="UP001055879"/>
    </source>
</evidence>